<dbReference type="AlphaFoldDB" id="A0A8F5BN73"/>
<dbReference type="EMBL" id="CP077717">
    <property type="protein sequence ID" value="QXJ28270.1"/>
    <property type="molecule type" value="Genomic_DNA"/>
</dbReference>
<dbReference type="OrthoDB" id="37007at2157"/>
<evidence type="ECO:0000313" key="2">
    <source>
        <dbReference type="Proteomes" id="UP000694018"/>
    </source>
</evidence>
<protein>
    <submittedName>
        <fullName evidence="1">Uncharacterized protein</fullName>
    </submittedName>
</protein>
<dbReference type="RefSeq" id="WP_218267254.1">
    <property type="nucleotide sequence ID" value="NZ_CP077717.1"/>
</dbReference>
<dbReference type="GeneID" id="65562728"/>
<sequence length="262" mass="29906">MFLLQQSEDSTSIRKLVKFLNINFPQIDLIVYGRGLELPAFTLARALSSLKNKIINTLNIYDFLFIYNPYVEVSNVVAFTGDENDLRELLDGIESLRVRGSIYHCGVTDIKPRYNFISINSLDKTFCEINLSLSILRVLSNNKSTVREKRILDQLNDLSDLDDYVKNYAKAFNPDLPILLSPVMLPAKSFLESLGINVSSYFDTKILDGAQIVYTGVDMYIIRRMIFSLKSKGKKVTDVLIDVDPLLAPIYLSMIMFYLKKK</sequence>
<accession>A0A8F5BN73</accession>
<organism evidence="1 2">
    <name type="scientific">Saccharolobus shibatae (strain ATCC 51178 / DSM 5389 / JCM 8931 / NBRC 15437 / B12)</name>
    <name type="common">Sulfolobus shibatae</name>
    <dbReference type="NCBI Taxonomy" id="523848"/>
    <lineage>
        <taxon>Archaea</taxon>
        <taxon>Thermoproteota</taxon>
        <taxon>Thermoprotei</taxon>
        <taxon>Sulfolobales</taxon>
        <taxon>Sulfolobaceae</taxon>
        <taxon>Saccharolobus</taxon>
    </lineage>
</organism>
<proteinExistence type="predicted"/>
<gene>
    <name evidence="1" type="ORF">J5U23_01139</name>
</gene>
<evidence type="ECO:0000313" key="1">
    <source>
        <dbReference type="EMBL" id="QXJ28270.1"/>
    </source>
</evidence>
<dbReference type="KEGG" id="sshi:J5U23_01139"/>
<reference evidence="1" key="1">
    <citation type="journal article" date="2021" name="Environ. Microbiol.">
        <title>New insights into the diversity and evolution of the archaeal mobilome from three complete genomes of Saccharolobus shibatae.</title>
        <authorList>
            <person name="Medvedeva S."/>
            <person name="Brandt D."/>
            <person name="Cvirkaite-Krupovic V."/>
            <person name="Liu Y."/>
            <person name="Severinov K."/>
            <person name="Ishino S."/>
            <person name="Ishino Y."/>
            <person name="Prangishvili D."/>
            <person name="Kalinowski J."/>
            <person name="Krupovic M."/>
        </authorList>
    </citation>
    <scope>NUCLEOTIDE SEQUENCE</scope>
    <source>
        <strain evidence="1">B12</strain>
    </source>
</reference>
<name>A0A8F5BN73_SACSH</name>
<dbReference type="Proteomes" id="UP000694018">
    <property type="component" value="Chromosome"/>
</dbReference>